<sequence>MNDSYSDCAWFSAYLSKSLSSENQFEGALADESRLLLDNRSKCFLERYFSTGYSPDTCGVPYNDLCLLRHSNGVVVVGLAPGNHVFHGCRPPESVEAPLTAEPFPSHNLLGVDFQLIYLFTQFCALVSSNVATSDSVKSGCLRALNSRPRLRYIRGFRTNGAYVGVPFISFEDANGRDSISLQITAHFLKLQPQQYFAAPLKRGRGYPGRRGAQFWNHYGAYVYARVSVW</sequence>
<protein>
    <submittedName>
        <fullName evidence="1">Uncharacterized protein</fullName>
    </submittedName>
</protein>
<evidence type="ECO:0000313" key="2">
    <source>
        <dbReference type="Proteomes" id="UP000784294"/>
    </source>
</evidence>
<organism evidence="1 2">
    <name type="scientific">Protopolystoma xenopodis</name>
    <dbReference type="NCBI Taxonomy" id="117903"/>
    <lineage>
        <taxon>Eukaryota</taxon>
        <taxon>Metazoa</taxon>
        <taxon>Spiralia</taxon>
        <taxon>Lophotrochozoa</taxon>
        <taxon>Platyhelminthes</taxon>
        <taxon>Monogenea</taxon>
        <taxon>Polyopisthocotylea</taxon>
        <taxon>Polystomatidea</taxon>
        <taxon>Polystomatidae</taxon>
        <taxon>Protopolystoma</taxon>
    </lineage>
</organism>
<gene>
    <name evidence="1" type="ORF">PXEA_LOCUS32326</name>
</gene>
<dbReference type="AlphaFoldDB" id="A0A3S5AVP4"/>
<reference evidence="1" key="1">
    <citation type="submission" date="2018-11" db="EMBL/GenBank/DDBJ databases">
        <authorList>
            <consortium name="Pathogen Informatics"/>
        </authorList>
    </citation>
    <scope>NUCLEOTIDE SEQUENCE</scope>
</reference>
<evidence type="ECO:0000313" key="1">
    <source>
        <dbReference type="EMBL" id="VEL38886.1"/>
    </source>
</evidence>
<keyword evidence="2" id="KW-1185">Reference proteome</keyword>
<name>A0A3S5AVP4_9PLAT</name>
<dbReference type="Proteomes" id="UP000784294">
    <property type="component" value="Unassembled WGS sequence"/>
</dbReference>
<dbReference type="EMBL" id="CAAALY010259360">
    <property type="protein sequence ID" value="VEL38886.1"/>
    <property type="molecule type" value="Genomic_DNA"/>
</dbReference>
<comment type="caution">
    <text evidence="1">The sequence shown here is derived from an EMBL/GenBank/DDBJ whole genome shotgun (WGS) entry which is preliminary data.</text>
</comment>
<dbReference type="OrthoDB" id="48130at2759"/>
<accession>A0A3S5AVP4</accession>
<proteinExistence type="predicted"/>